<dbReference type="SUPFAM" id="SSF53807">
    <property type="entry name" value="Helical backbone' metal receptor"/>
    <property type="match status" value="1"/>
</dbReference>
<proteinExistence type="predicted"/>
<sequence length="327" mass="34524">MILRQNLRAERLLYGFVMAAIFVAACLIAGCSGNENAAATIAPTSTPIPTEEPLVITDALGQALSFESAPTRIAAISPTATEMLYLAGGTSILRDRASNFPDEVTAIPDVGSAYNPSIEMIVAERPDLVIIEALTQARFAKIFADAGLRVMAVKAETLEDIKKGISGIGILIGESDRASERVSDIEDRIIGAGSDDGRSVLTLISDQDNNLYAARPESYTGLITDTVGMVNKAAGLPDSGPYPGFAMMAPEMVLMANPDIILTISPAPEPAPRLSVLLTHIPPYAGLKAMQTGGVIEVDVALFLQAPGPRIVDAVEFLKQRLSKESS</sequence>
<dbReference type="AlphaFoldDB" id="A0A381ZWW4"/>
<dbReference type="PROSITE" id="PS50983">
    <property type="entry name" value="FE_B12_PBP"/>
    <property type="match status" value="1"/>
</dbReference>
<dbReference type="PROSITE" id="PS51257">
    <property type="entry name" value="PROKAR_LIPOPROTEIN"/>
    <property type="match status" value="1"/>
</dbReference>
<dbReference type="InterPro" id="IPR050902">
    <property type="entry name" value="ABC_Transporter_SBP"/>
</dbReference>
<dbReference type="EMBL" id="UINC01022980">
    <property type="protein sequence ID" value="SVA93730.1"/>
    <property type="molecule type" value="Genomic_DNA"/>
</dbReference>
<evidence type="ECO:0000313" key="3">
    <source>
        <dbReference type="EMBL" id="SVA93730.1"/>
    </source>
</evidence>
<reference evidence="3" key="1">
    <citation type="submission" date="2018-05" db="EMBL/GenBank/DDBJ databases">
        <authorList>
            <person name="Lanie J.A."/>
            <person name="Ng W.-L."/>
            <person name="Kazmierczak K.M."/>
            <person name="Andrzejewski T.M."/>
            <person name="Davidsen T.M."/>
            <person name="Wayne K.J."/>
            <person name="Tettelin H."/>
            <person name="Glass J.I."/>
            <person name="Rusch D."/>
            <person name="Podicherti R."/>
            <person name="Tsui H.-C.T."/>
            <person name="Winkler M.E."/>
        </authorList>
    </citation>
    <scope>NUCLEOTIDE SEQUENCE</scope>
</reference>
<keyword evidence="1" id="KW-0812">Transmembrane</keyword>
<keyword evidence="1" id="KW-1133">Transmembrane helix</keyword>
<feature type="transmembrane region" description="Helical" evidence="1">
    <location>
        <begin position="12"/>
        <end position="30"/>
    </location>
</feature>
<evidence type="ECO:0000259" key="2">
    <source>
        <dbReference type="PROSITE" id="PS50983"/>
    </source>
</evidence>
<dbReference type="Gene3D" id="3.40.50.1980">
    <property type="entry name" value="Nitrogenase molybdenum iron protein domain"/>
    <property type="match status" value="2"/>
</dbReference>
<evidence type="ECO:0000256" key="1">
    <source>
        <dbReference type="SAM" id="Phobius"/>
    </source>
</evidence>
<keyword evidence="1" id="KW-0472">Membrane</keyword>
<gene>
    <name evidence="3" type="ORF">METZ01_LOCUS146584</name>
</gene>
<protein>
    <recommendedName>
        <fullName evidence="2">Fe/B12 periplasmic-binding domain-containing protein</fullName>
    </recommendedName>
</protein>
<accession>A0A381ZWW4</accession>
<dbReference type="InterPro" id="IPR002491">
    <property type="entry name" value="ABC_transptr_periplasmic_BD"/>
</dbReference>
<feature type="domain" description="Fe/B12 periplasmic-binding" evidence="2">
    <location>
        <begin position="72"/>
        <end position="326"/>
    </location>
</feature>
<dbReference type="PANTHER" id="PTHR30535">
    <property type="entry name" value="VITAMIN B12-BINDING PROTEIN"/>
    <property type="match status" value="1"/>
</dbReference>
<dbReference type="GO" id="GO:0071281">
    <property type="term" value="P:cellular response to iron ion"/>
    <property type="evidence" value="ECO:0007669"/>
    <property type="project" value="TreeGrafter"/>
</dbReference>
<name>A0A381ZWW4_9ZZZZ</name>
<organism evidence="3">
    <name type="scientific">marine metagenome</name>
    <dbReference type="NCBI Taxonomy" id="408172"/>
    <lineage>
        <taxon>unclassified sequences</taxon>
        <taxon>metagenomes</taxon>
        <taxon>ecological metagenomes</taxon>
    </lineage>
</organism>
<dbReference type="PANTHER" id="PTHR30535:SF34">
    <property type="entry name" value="MOLYBDATE-BINDING PROTEIN MOLA"/>
    <property type="match status" value="1"/>
</dbReference>
<dbReference type="Pfam" id="PF01497">
    <property type="entry name" value="Peripla_BP_2"/>
    <property type="match status" value="1"/>
</dbReference>